<reference evidence="1 2" key="1">
    <citation type="submission" date="2018-02" db="EMBL/GenBank/DDBJ databases">
        <title>The complete genome of two Bacillus pumilus strains from Cuatro Cienegas, Coahuila, Mexico.</title>
        <authorList>
            <person name="Zarza E."/>
            <person name="Alcaraz L.D."/>
            <person name="Aguilar-Salinas B."/>
            <person name="Islas A."/>
            <person name="Olmedo-Alvarez G."/>
        </authorList>
    </citation>
    <scope>NUCLEOTIDE SEQUENCE [LARGE SCALE GENOMIC DNA]</scope>
    <source>
        <strain evidence="1 2">145</strain>
    </source>
</reference>
<proteinExistence type="predicted"/>
<dbReference type="EMBL" id="CP027116">
    <property type="protein sequence ID" value="AVM24271.1"/>
    <property type="molecule type" value="Genomic_DNA"/>
</dbReference>
<sequence length="65" mass="7510">MANVIVKRNDYQDINLKLNMNKLSDMQFTFELLFSGEKNSVAITMNPSDLVVLRDKINETIFKLS</sequence>
<evidence type="ECO:0000313" key="2">
    <source>
        <dbReference type="Proteomes" id="UP000264960"/>
    </source>
</evidence>
<organism evidence="1 2">
    <name type="scientific">Bacillus pumilus</name>
    <name type="common">Bacillus mesentericus</name>
    <dbReference type="NCBI Taxonomy" id="1408"/>
    <lineage>
        <taxon>Bacteria</taxon>
        <taxon>Bacillati</taxon>
        <taxon>Bacillota</taxon>
        <taxon>Bacilli</taxon>
        <taxon>Bacillales</taxon>
        <taxon>Bacillaceae</taxon>
        <taxon>Bacillus</taxon>
    </lineage>
</organism>
<accession>A0AAD0MMS0</accession>
<protein>
    <submittedName>
        <fullName evidence="1">Uncharacterized protein</fullName>
    </submittedName>
</protein>
<dbReference type="AlphaFoldDB" id="A0AAD0MMS0"/>
<evidence type="ECO:0000313" key="1">
    <source>
        <dbReference type="EMBL" id="AVM24271.1"/>
    </source>
</evidence>
<name>A0AAD0MMS0_BACPU</name>
<dbReference type="Proteomes" id="UP000264960">
    <property type="component" value="Chromosome"/>
</dbReference>
<gene>
    <name evidence="1" type="ORF">C5695_10655</name>
</gene>